<evidence type="ECO:0000256" key="2">
    <source>
        <dbReference type="ARBA" id="ARBA00010944"/>
    </source>
</evidence>
<dbReference type="GO" id="GO:0005829">
    <property type="term" value="C:cytosol"/>
    <property type="evidence" value="ECO:0007669"/>
    <property type="project" value="TreeGrafter"/>
</dbReference>
<evidence type="ECO:0000256" key="6">
    <source>
        <dbReference type="RuleBase" id="RU364082"/>
    </source>
</evidence>
<reference evidence="9" key="1">
    <citation type="submission" date="2016-10" db="EMBL/GenBank/DDBJ databases">
        <authorList>
            <person name="Varghese N."/>
            <person name="Submissions S."/>
        </authorList>
    </citation>
    <scope>NUCLEOTIDE SEQUENCE [LARGE SCALE GENOMIC DNA]</scope>
    <source>
        <strain evidence="9">DSM 26348</strain>
    </source>
</reference>
<evidence type="ECO:0000259" key="7">
    <source>
        <dbReference type="Pfam" id="PF04321"/>
    </source>
</evidence>
<dbReference type="CDD" id="cd05254">
    <property type="entry name" value="dTDP_HR_like_SDR_e"/>
    <property type="match status" value="1"/>
</dbReference>
<gene>
    <name evidence="8" type="ORF">SAMN05421753_107201</name>
</gene>
<dbReference type="InterPro" id="IPR005913">
    <property type="entry name" value="dTDP_dehydrorham_reduct"/>
</dbReference>
<keyword evidence="6" id="KW-0560">Oxidoreductase</keyword>
<evidence type="ECO:0000256" key="5">
    <source>
        <dbReference type="ARBA" id="ARBA00048200"/>
    </source>
</evidence>
<dbReference type="PANTHER" id="PTHR10491">
    <property type="entry name" value="DTDP-4-DEHYDRORHAMNOSE REDUCTASE"/>
    <property type="match status" value="1"/>
</dbReference>
<dbReference type="InterPro" id="IPR029903">
    <property type="entry name" value="RmlD-like-bd"/>
</dbReference>
<evidence type="ECO:0000256" key="4">
    <source>
        <dbReference type="ARBA" id="ARBA00017099"/>
    </source>
</evidence>
<comment type="catalytic activity">
    <reaction evidence="5">
        <text>dTDP-beta-L-rhamnose + NADP(+) = dTDP-4-dehydro-beta-L-rhamnose + NADPH + H(+)</text>
        <dbReference type="Rhea" id="RHEA:21796"/>
        <dbReference type="ChEBI" id="CHEBI:15378"/>
        <dbReference type="ChEBI" id="CHEBI:57510"/>
        <dbReference type="ChEBI" id="CHEBI:57783"/>
        <dbReference type="ChEBI" id="CHEBI:58349"/>
        <dbReference type="ChEBI" id="CHEBI:62830"/>
        <dbReference type="EC" id="1.1.1.133"/>
    </reaction>
</comment>
<comment type="similarity">
    <text evidence="2 6">Belongs to the dTDP-4-dehydrorhamnose reductase family.</text>
</comment>
<dbReference type="Gene3D" id="3.90.25.10">
    <property type="entry name" value="UDP-galactose 4-epimerase, domain 1"/>
    <property type="match status" value="1"/>
</dbReference>
<proteinExistence type="inferred from homology"/>
<dbReference type="AlphaFoldDB" id="A0A1I3H0G3"/>
<feature type="domain" description="RmlD-like substrate binding" evidence="7">
    <location>
        <begin position="1"/>
        <end position="281"/>
    </location>
</feature>
<dbReference type="STRING" id="1576369.SAMN05421753_107201"/>
<dbReference type="OrthoDB" id="9803892at2"/>
<dbReference type="EC" id="1.1.1.133" evidence="3 6"/>
<evidence type="ECO:0000313" key="8">
    <source>
        <dbReference type="EMBL" id="SFI29151.1"/>
    </source>
</evidence>
<comment type="function">
    <text evidence="6">Catalyzes the reduction of dTDP-6-deoxy-L-lyxo-4-hexulose to yield dTDP-L-rhamnose.</text>
</comment>
<dbReference type="RefSeq" id="WP_092050109.1">
    <property type="nucleotide sequence ID" value="NZ_FOQD01000007.1"/>
</dbReference>
<dbReference type="InterPro" id="IPR036291">
    <property type="entry name" value="NAD(P)-bd_dom_sf"/>
</dbReference>
<dbReference type="GO" id="GO:0008831">
    <property type="term" value="F:dTDP-4-dehydrorhamnose reductase activity"/>
    <property type="evidence" value="ECO:0007669"/>
    <property type="project" value="UniProtKB-EC"/>
</dbReference>
<name>A0A1I3H0G3_9PLAN</name>
<keyword evidence="9" id="KW-1185">Reference proteome</keyword>
<dbReference type="EMBL" id="FOQD01000007">
    <property type="protein sequence ID" value="SFI29151.1"/>
    <property type="molecule type" value="Genomic_DNA"/>
</dbReference>
<protein>
    <recommendedName>
        <fullName evidence="4 6">dTDP-4-dehydrorhamnose reductase</fullName>
        <ecNumber evidence="3 6">1.1.1.133</ecNumber>
    </recommendedName>
</protein>
<dbReference type="UniPathway" id="UPA00124"/>
<dbReference type="Proteomes" id="UP000199518">
    <property type="component" value="Unassembled WGS sequence"/>
</dbReference>
<evidence type="ECO:0000256" key="1">
    <source>
        <dbReference type="ARBA" id="ARBA00004781"/>
    </source>
</evidence>
<dbReference type="SUPFAM" id="SSF51735">
    <property type="entry name" value="NAD(P)-binding Rossmann-fold domains"/>
    <property type="match status" value="1"/>
</dbReference>
<dbReference type="Pfam" id="PF04321">
    <property type="entry name" value="RmlD_sub_bind"/>
    <property type="match status" value="1"/>
</dbReference>
<dbReference type="GO" id="GO:0019305">
    <property type="term" value="P:dTDP-rhamnose biosynthetic process"/>
    <property type="evidence" value="ECO:0007669"/>
    <property type="project" value="UniProtKB-UniPathway"/>
</dbReference>
<organism evidence="8 9">
    <name type="scientific">Planctomicrobium piriforme</name>
    <dbReference type="NCBI Taxonomy" id="1576369"/>
    <lineage>
        <taxon>Bacteria</taxon>
        <taxon>Pseudomonadati</taxon>
        <taxon>Planctomycetota</taxon>
        <taxon>Planctomycetia</taxon>
        <taxon>Planctomycetales</taxon>
        <taxon>Planctomycetaceae</taxon>
        <taxon>Planctomicrobium</taxon>
    </lineage>
</organism>
<accession>A0A1I3H0G3</accession>
<keyword evidence="6" id="KW-0521">NADP</keyword>
<dbReference type="PANTHER" id="PTHR10491:SF4">
    <property type="entry name" value="METHIONINE ADENOSYLTRANSFERASE 2 SUBUNIT BETA"/>
    <property type="match status" value="1"/>
</dbReference>
<dbReference type="Gene3D" id="3.40.50.720">
    <property type="entry name" value="NAD(P)-binding Rossmann-like Domain"/>
    <property type="match status" value="1"/>
</dbReference>
<dbReference type="NCBIfam" id="TIGR01214">
    <property type="entry name" value="rmlD"/>
    <property type="match status" value="1"/>
</dbReference>
<sequence>MRIALIGAAGQLGTDLLKCLPHAHPLTHAEIEITDSQNVAAVLDPLAPDIVVNTAAYNLVDKAEDEPERAFAINAQGPETLARWCNEHNATLVHVSTDYVFGADAGRTLPYTEADESGPLGVYGRSKLAGEMAVQGGCPRHFVIRTCGLYGQAATKSKGNFVKTMLRLADERSELKVVSDQHCTPSYTADVAAMIAAILKTTEYGLYHVTNSGAATWHAVAAEVLRLAGKSTPVIPIPSSEYPTKARRPGYSVLDCRKAEQLTGLTMPDWEDALGRYLAEIH</sequence>
<evidence type="ECO:0000256" key="3">
    <source>
        <dbReference type="ARBA" id="ARBA00012929"/>
    </source>
</evidence>
<evidence type="ECO:0000313" key="9">
    <source>
        <dbReference type="Proteomes" id="UP000199518"/>
    </source>
</evidence>
<comment type="pathway">
    <text evidence="1 6">Carbohydrate biosynthesis; dTDP-L-rhamnose biosynthesis.</text>
</comment>